<protein>
    <submittedName>
        <fullName evidence="1">Uncharacterized protein</fullName>
    </submittedName>
</protein>
<evidence type="ECO:0000313" key="1">
    <source>
        <dbReference type="EMBL" id="SFU93763.1"/>
    </source>
</evidence>
<dbReference type="AlphaFoldDB" id="A0A1I7K8I3"/>
<organism evidence="1 2">
    <name type="scientific">Pseudoduganella namucuonensis</name>
    <dbReference type="NCBI Taxonomy" id="1035707"/>
    <lineage>
        <taxon>Bacteria</taxon>
        <taxon>Pseudomonadati</taxon>
        <taxon>Pseudomonadota</taxon>
        <taxon>Betaproteobacteria</taxon>
        <taxon>Burkholderiales</taxon>
        <taxon>Oxalobacteraceae</taxon>
        <taxon>Telluria group</taxon>
        <taxon>Pseudoduganella</taxon>
    </lineage>
</organism>
<evidence type="ECO:0000313" key="2">
    <source>
        <dbReference type="Proteomes" id="UP000199391"/>
    </source>
</evidence>
<keyword evidence="2" id="KW-1185">Reference proteome</keyword>
<gene>
    <name evidence="1" type="ORF">SAMN05216552_101596</name>
</gene>
<proteinExistence type="predicted"/>
<dbReference type="Proteomes" id="UP000199391">
    <property type="component" value="Unassembled WGS sequence"/>
</dbReference>
<accession>A0A1I7K8I3</accession>
<name>A0A1I7K8I3_9BURK</name>
<dbReference type="OrthoDB" id="8780977at2"/>
<sequence length="203" mass="22540">MRMLPAITLLVCAAAARAETRQATPDEIKSFAAFLKQAGGADLKPVFDIRRDEGAREWRVAAWAETRPQRGAWRLCLARRTPYAYDGGRWSASGGEARHAWLDRASDCGVSPERVELRSEIGDRDIVTVLERQGQVLQGARLLFAGNTQCAPIRAHKFKLAAVGMGADGYYRFTYRGERGGDAVVSVRKRGRELTAWNVRCET</sequence>
<dbReference type="EMBL" id="FPBO01000015">
    <property type="protein sequence ID" value="SFU93763.1"/>
    <property type="molecule type" value="Genomic_DNA"/>
</dbReference>
<dbReference type="RefSeq" id="WP_143133197.1">
    <property type="nucleotide sequence ID" value="NZ_FPBO01000015.1"/>
</dbReference>
<reference evidence="2" key="1">
    <citation type="submission" date="2016-10" db="EMBL/GenBank/DDBJ databases">
        <authorList>
            <person name="Varghese N."/>
            <person name="Submissions S."/>
        </authorList>
    </citation>
    <scope>NUCLEOTIDE SEQUENCE [LARGE SCALE GENOMIC DNA]</scope>
    <source>
        <strain evidence="2">CGMCC 1.11014</strain>
    </source>
</reference>